<dbReference type="PANTHER" id="PTHR21477">
    <property type="entry name" value="ZGC:172139"/>
    <property type="match status" value="1"/>
</dbReference>
<feature type="compositionally biased region" description="Low complexity" evidence="1">
    <location>
        <begin position="284"/>
        <end position="302"/>
    </location>
</feature>
<organism evidence="2 3">
    <name type="scientific">Camellia sinensis var. sinensis</name>
    <name type="common">China tea</name>
    <dbReference type="NCBI Taxonomy" id="542762"/>
    <lineage>
        <taxon>Eukaryota</taxon>
        <taxon>Viridiplantae</taxon>
        <taxon>Streptophyta</taxon>
        <taxon>Embryophyta</taxon>
        <taxon>Tracheophyta</taxon>
        <taxon>Spermatophyta</taxon>
        <taxon>Magnoliopsida</taxon>
        <taxon>eudicotyledons</taxon>
        <taxon>Gunneridae</taxon>
        <taxon>Pentapetalae</taxon>
        <taxon>asterids</taxon>
        <taxon>Ericales</taxon>
        <taxon>Theaceae</taxon>
        <taxon>Camellia</taxon>
    </lineage>
</organism>
<dbReference type="AlphaFoldDB" id="A0A4S4EFK5"/>
<evidence type="ECO:0000313" key="3">
    <source>
        <dbReference type="Proteomes" id="UP000306102"/>
    </source>
</evidence>
<dbReference type="InterPro" id="IPR019141">
    <property type="entry name" value="DUF2045"/>
</dbReference>
<dbReference type="Proteomes" id="UP000306102">
    <property type="component" value="Unassembled WGS sequence"/>
</dbReference>
<evidence type="ECO:0008006" key="4">
    <source>
        <dbReference type="Google" id="ProtNLM"/>
    </source>
</evidence>
<evidence type="ECO:0000313" key="2">
    <source>
        <dbReference type="EMBL" id="THG15201.1"/>
    </source>
</evidence>
<dbReference type="EMBL" id="SDRB02004875">
    <property type="protein sequence ID" value="THG15201.1"/>
    <property type="molecule type" value="Genomic_DNA"/>
</dbReference>
<feature type="region of interest" description="Disordered" evidence="1">
    <location>
        <begin position="281"/>
        <end position="314"/>
    </location>
</feature>
<reference evidence="2 3" key="1">
    <citation type="journal article" date="2018" name="Proc. Natl. Acad. Sci. U.S.A.">
        <title>Draft genome sequence of Camellia sinensis var. sinensis provides insights into the evolution of the tea genome and tea quality.</title>
        <authorList>
            <person name="Wei C."/>
            <person name="Yang H."/>
            <person name="Wang S."/>
            <person name="Zhao J."/>
            <person name="Liu C."/>
            <person name="Gao L."/>
            <person name="Xia E."/>
            <person name="Lu Y."/>
            <person name="Tai Y."/>
            <person name="She G."/>
            <person name="Sun J."/>
            <person name="Cao H."/>
            <person name="Tong W."/>
            <person name="Gao Q."/>
            <person name="Li Y."/>
            <person name="Deng W."/>
            <person name="Jiang X."/>
            <person name="Wang W."/>
            <person name="Chen Q."/>
            <person name="Zhang S."/>
            <person name="Li H."/>
            <person name="Wu J."/>
            <person name="Wang P."/>
            <person name="Li P."/>
            <person name="Shi C."/>
            <person name="Zheng F."/>
            <person name="Jian J."/>
            <person name="Huang B."/>
            <person name="Shan D."/>
            <person name="Shi M."/>
            <person name="Fang C."/>
            <person name="Yue Y."/>
            <person name="Li F."/>
            <person name="Li D."/>
            <person name="Wei S."/>
            <person name="Han B."/>
            <person name="Jiang C."/>
            <person name="Yin Y."/>
            <person name="Xia T."/>
            <person name="Zhang Z."/>
            <person name="Bennetzen J.L."/>
            <person name="Zhao S."/>
            <person name="Wan X."/>
        </authorList>
    </citation>
    <scope>NUCLEOTIDE SEQUENCE [LARGE SCALE GENOMIC DNA]</scope>
    <source>
        <strain evidence="3">cv. Shuchazao</strain>
        <tissue evidence="2">Leaf</tissue>
    </source>
</reference>
<gene>
    <name evidence="2" type="ORF">TEA_009974</name>
</gene>
<name>A0A4S4EFK5_CAMSN</name>
<evidence type="ECO:0000256" key="1">
    <source>
        <dbReference type="SAM" id="MobiDB-lite"/>
    </source>
</evidence>
<accession>A0A4S4EFK5</accession>
<sequence>MDLQLLNKGLNFSRRRKKWLIAFALLGVSSYGCYKVYHLPSVARKRKRIFKLLGAFISIAEMVSDSADTIGVVSKDLKHFLQSDSDQIPTSLKQLSKIALSEQLSQSLIRVSEAMTVGILRGYYCSETRNEIEQGSNSSFSDRVMDKIMSTAGTGFVSVVVGSFARNLVLAFYSNGQSDECSNGDGLVCASHGFGSDSLALPEWLNVVSSDKCKLLIADCIQNFVSTAVAVYLDKTMDVNVYDQMFSGITNPKHQTKVSDFLVSICNGAVETLVKTSHQVLTKSKSNPDSSSSYSASIDDQSTGPSGIREEFPEQVSPSSELKLKSMSNEIQNNGWVSTVSSTLTVPSNRRFLLDVTGRVTYETIRSLVEFFSWKVSDGMKRSLNVVHDEVVDRGLEVIRYVCVKSSVIVTICLVLYLHIMGGTRALLPA</sequence>
<proteinExistence type="predicted"/>
<keyword evidence="3" id="KW-1185">Reference proteome</keyword>
<comment type="caution">
    <text evidence="2">The sequence shown here is derived from an EMBL/GenBank/DDBJ whole genome shotgun (WGS) entry which is preliminary data.</text>
</comment>
<dbReference type="PANTHER" id="PTHR21477:SF12">
    <property type="entry name" value="PROTEIN PHLOEM PROTEIN 2-LIKE A10"/>
    <property type="match status" value="1"/>
</dbReference>
<protein>
    <recommendedName>
        <fullName evidence="4">Protein PHLOEM PROTEIN 2-LIKE A10</fullName>
    </recommendedName>
</protein>